<dbReference type="HOGENOM" id="CLU_3359546_0_0_1"/>
<gene>
    <name evidence="1" type="ORF">BofuT4_uP045940.1</name>
</gene>
<proteinExistence type="predicted"/>
<dbReference type="AlphaFoldDB" id="G2XYN9"/>
<evidence type="ECO:0000313" key="2">
    <source>
        <dbReference type="Proteomes" id="UP000008177"/>
    </source>
</evidence>
<dbReference type="InParanoid" id="G2XYN9"/>
<evidence type="ECO:0000313" key="1">
    <source>
        <dbReference type="EMBL" id="CCD45576.1"/>
    </source>
</evidence>
<protein>
    <submittedName>
        <fullName evidence="1">Uncharacterized protein</fullName>
    </submittedName>
</protein>
<dbReference type="EMBL" id="FQ790278">
    <property type="protein sequence ID" value="CCD45576.1"/>
    <property type="molecule type" value="Genomic_DNA"/>
</dbReference>
<reference evidence="2" key="1">
    <citation type="journal article" date="2011" name="PLoS Genet.">
        <title>Genomic analysis of the necrotrophic fungal pathogens Sclerotinia sclerotiorum and Botrytis cinerea.</title>
        <authorList>
            <person name="Amselem J."/>
            <person name="Cuomo C.A."/>
            <person name="van Kan J.A."/>
            <person name="Viaud M."/>
            <person name="Benito E.P."/>
            <person name="Couloux A."/>
            <person name="Coutinho P.M."/>
            <person name="de Vries R.P."/>
            <person name="Dyer P.S."/>
            <person name="Fillinger S."/>
            <person name="Fournier E."/>
            <person name="Gout L."/>
            <person name="Hahn M."/>
            <person name="Kohn L."/>
            <person name="Lapalu N."/>
            <person name="Plummer K.M."/>
            <person name="Pradier J.M."/>
            <person name="Quevillon E."/>
            <person name="Sharon A."/>
            <person name="Simon A."/>
            <person name="ten Have A."/>
            <person name="Tudzynski B."/>
            <person name="Tudzynski P."/>
            <person name="Wincker P."/>
            <person name="Andrew M."/>
            <person name="Anthouard V."/>
            <person name="Beever R.E."/>
            <person name="Beffa R."/>
            <person name="Benoit I."/>
            <person name="Bouzid O."/>
            <person name="Brault B."/>
            <person name="Chen Z."/>
            <person name="Choquer M."/>
            <person name="Collemare J."/>
            <person name="Cotton P."/>
            <person name="Danchin E.G."/>
            <person name="Da Silva C."/>
            <person name="Gautier A."/>
            <person name="Giraud C."/>
            <person name="Giraud T."/>
            <person name="Gonzalez C."/>
            <person name="Grossetete S."/>
            <person name="Guldener U."/>
            <person name="Henrissat B."/>
            <person name="Howlett B.J."/>
            <person name="Kodira C."/>
            <person name="Kretschmer M."/>
            <person name="Lappartient A."/>
            <person name="Leroch M."/>
            <person name="Levis C."/>
            <person name="Mauceli E."/>
            <person name="Neuveglise C."/>
            <person name="Oeser B."/>
            <person name="Pearson M."/>
            <person name="Poulain J."/>
            <person name="Poussereau N."/>
            <person name="Quesneville H."/>
            <person name="Rascle C."/>
            <person name="Schumacher J."/>
            <person name="Segurens B."/>
            <person name="Sexton A."/>
            <person name="Silva E."/>
            <person name="Sirven C."/>
            <person name="Soanes D.M."/>
            <person name="Talbot N.J."/>
            <person name="Templeton M."/>
            <person name="Yandava C."/>
            <person name="Yarden O."/>
            <person name="Zeng Q."/>
            <person name="Rollins J.A."/>
            <person name="Lebrun M.H."/>
            <person name="Dickman M."/>
        </authorList>
    </citation>
    <scope>NUCLEOTIDE SEQUENCE [LARGE SCALE GENOMIC DNA]</scope>
    <source>
        <strain evidence="2">T4</strain>
    </source>
</reference>
<dbReference type="Proteomes" id="UP000008177">
    <property type="component" value="Unplaced contigs"/>
</dbReference>
<sequence length="36" mass="4257">MDEVAFFLGQQECMWATEHNMPSTLHLQVNLHDRAR</sequence>
<accession>G2XYN9</accession>
<organism evidence="1 2">
    <name type="scientific">Botryotinia fuckeliana (strain T4)</name>
    <name type="common">Noble rot fungus</name>
    <name type="synonym">Botrytis cinerea</name>
    <dbReference type="NCBI Taxonomy" id="999810"/>
    <lineage>
        <taxon>Eukaryota</taxon>
        <taxon>Fungi</taxon>
        <taxon>Dikarya</taxon>
        <taxon>Ascomycota</taxon>
        <taxon>Pezizomycotina</taxon>
        <taxon>Leotiomycetes</taxon>
        <taxon>Helotiales</taxon>
        <taxon>Sclerotiniaceae</taxon>
        <taxon>Botrytis</taxon>
    </lineage>
</organism>
<name>G2XYN9_BOTF4</name>